<evidence type="ECO:0000313" key="2">
    <source>
        <dbReference type="EMBL" id="MFD0704696.1"/>
    </source>
</evidence>
<dbReference type="Proteomes" id="UP001597036">
    <property type="component" value="Unassembled WGS sequence"/>
</dbReference>
<dbReference type="InterPro" id="IPR038461">
    <property type="entry name" value="Schlafen_AlbA_2_dom_sf"/>
</dbReference>
<dbReference type="Pfam" id="PF13749">
    <property type="entry name" value="HATPase_c_4"/>
    <property type="match status" value="1"/>
</dbReference>
<dbReference type="InterPro" id="IPR038475">
    <property type="entry name" value="RecG_C_sf"/>
</dbReference>
<protein>
    <submittedName>
        <fullName evidence="2">RNA-binding domain-containing protein</fullName>
    </submittedName>
</protein>
<name>A0ABW2Y4K9_9BIFI</name>
<dbReference type="EMBL" id="JBHTHQ010000013">
    <property type="protein sequence ID" value="MFD0704696.1"/>
    <property type="molecule type" value="Genomic_DNA"/>
</dbReference>
<evidence type="ECO:0000259" key="1">
    <source>
        <dbReference type="Pfam" id="PF04326"/>
    </source>
</evidence>
<dbReference type="Gene3D" id="3.30.950.30">
    <property type="entry name" value="Schlafen, AAA domain"/>
    <property type="match status" value="1"/>
</dbReference>
<accession>A0ABW2Y4K9</accession>
<feature type="domain" description="Schlafen AlbA-2" evidence="1">
    <location>
        <begin position="17"/>
        <end position="131"/>
    </location>
</feature>
<reference evidence="3" key="1">
    <citation type="journal article" date="2019" name="Int. J. Syst. Evol. Microbiol.">
        <title>The Global Catalogue of Microorganisms (GCM) 10K type strain sequencing project: providing services to taxonomists for standard genome sequencing and annotation.</title>
        <authorList>
            <consortium name="The Broad Institute Genomics Platform"/>
            <consortium name="The Broad Institute Genome Sequencing Center for Infectious Disease"/>
            <person name="Wu L."/>
            <person name="Ma J."/>
        </authorList>
    </citation>
    <scope>NUCLEOTIDE SEQUENCE [LARGE SCALE GENOMIC DNA]</scope>
    <source>
        <strain evidence="3">CCM 8604</strain>
    </source>
</reference>
<dbReference type="PANTHER" id="PTHR30595:SF6">
    <property type="entry name" value="SCHLAFEN ALBA-2 DOMAIN-CONTAINING PROTEIN"/>
    <property type="match status" value="1"/>
</dbReference>
<organism evidence="2 3">
    <name type="scientific">Alloscardovia venturai</name>
    <dbReference type="NCBI Taxonomy" id="1769421"/>
    <lineage>
        <taxon>Bacteria</taxon>
        <taxon>Bacillati</taxon>
        <taxon>Actinomycetota</taxon>
        <taxon>Actinomycetes</taxon>
        <taxon>Bifidobacteriales</taxon>
        <taxon>Bifidobacteriaceae</taxon>
        <taxon>Alloscardovia</taxon>
    </lineage>
</organism>
<comment type="caution">
    <text evidence="2">The sequence shown here is derived from an EMBL/GenBank/DDBJ whole genome shotgun (WGS) entry which is preliminary data.</text>
</comment>
<dbReference type="PANTHER" id="PTHR30595">
    <property type="entry name" value="GLPR-RELATED TRANSCRIPTIONAL REPRESSOR"/>
    <property type="match status" value="1"/>
</dbReference>
<sequence>MITHNGTPLEDYAHRLEGQYFDRKSCRIKPKDVVRHVIAFANASGGILVIGIEDDGAVRGFTSDSEKEANLIENAHIVGCTPTPTVKSERVRVNDSEFIIVLHIEVSTHAVIRSKADAKVYLRIADTSRELSHEQITHLEYEKNQRAFEDEIAWGSSINDIDTTLLAEYKDRLHTSVSDEKLLTSRSLMRDGQLTNAGVLLFSQNPTKFLPQARVRVLRFEGNQMEAGRDFNLVKDQPYDLPIPRIIQQASVLISSMLREFQYLSDDGVFEIIPEYPEFAWFEGLVNAVIHRDYSFAGDYIRISMFNDHLDIFSPGALPNNVTLENMRSTRYARNPRIARTLVEFGWARELNEGVGRIYTEMQKVFLHDPEYSEPNHSAVLLTLKNSITSRALRTQDTIEDKIGTQNFNDLTADEKIAVNLAYTEGKVTVKTFATAISVTPTTARKKLKSLAQKNVLSWHGHNSKDPQQYYSLTSINEY</sequence>
<dbReference type="InterPro" id="IPR007421">
    <property type="entry name" value="Schlafen_AlbA_2_dom"/>
</dbReference>
<gene>
    <name evidence="2" type="ORF">ACFQY8_02885</name>
</gene>
<dbReference type="Gene3D" id="3.30.565.60">
    <property type="match status" value="1"/>
</dbReference>
<dbReference type="Pfam" id="PF04326">
    <property type="entry name" value="SLFN_AlbA_2"/>
    <property type="match status" value="1"/>
</dbReference>
<evidence type="ECO:0000313" key="3">
    <source>
        <dbReference type="Proteomes" id="UP001597036"/>
    </source>
</evidence>
<dbReference type="RefSeq" id="WP_377938412.1">
    <property type="nucleotide sequence ID" value="NZ_JBHTHQ010000013.1"/>
</dbReference>
<proteinExistence type="predicted"/>
<keyword evidence="3" id="KW-1185">Reference proteome</keyword>